<comment type="caution">
    <text evidence="2">The sequence shown here is derived from an EMBL/GenBank/DDBJ whole genome shotgun (WGS) entry which is preliminary data.</text>
</comment>
<protein>
    <recommendedName>
        <fullName evidence="4">DUF2850 domain-containing protein</fullName>
    </recommendedName>
</protein>
<evidence type="ECO:0000313" key="2">
    <source>
        <dbReference type="EMBL" id="CAH0534264.1"/>
    </source>
</evidence>
<dbReference type="Proteomes" id="UP000838672">
    <property type="component" value="Unassembled WGS sequence"/>
</dbReference>
<evidence type="ECO:0008006" key="4">
    <source>
        <dbReference type="Google" id="ProtNLM"/>
    </source>
</evidence>
<gene>
    <name evidence="2" type="ORF">VST7929_02180</name>
</gene>
<dbReference type="Pfam" id="PF11012">
    <property type="entry name" value="DUF2850"/>
    <property type="match status" value="1"/>
</dbReference>
<feature type="transmembrane region" description="Helical" evidence="1">
    <location>
        <begin position="7"/>
        <end position="28"/>
    </location>
</feature>
<proteinExistence type="predicted"/>
<evidence type="ECO:0000313" key="3">
    <source>
        <dbReference type="Proteomes" id="UP000838672"/>
    </source>
</evidence>
<dbReference type="RefSeq" id="WP_237466700.1">
    <property type="nucleotide sequence ID" value="NZ_CAKLDI010000001.1"/>
</dbReference>
<keyword evidence="1" id="KW-0472">Membrane</keyword>
<organism evidence="2 3">
    <name type="scientific">Vibrio stylophorae</name>
    <dbReference type="NCBI Taxonomy" id="659351"/>
    <lineage>
        <taxon>Bacteria</taxon>
        <taxon>Pseudomonadati</taxon>
        <taxon>Pseudomonadota</taxon>
        <taxon>Gammaproteobacteria</taxon>
        <taxon>Vibrionales</taxon>
        <taxon>Vibrionaceae</taxon>
        <taxon>Vibrio</taxon>
    </lineage>
</organism>
<keyword evidence="1" id="KW-1133">Transmembrane helix</keyword>
<keyword evidence="3" id="KW-1185">Reference proteome</keyword>
<reference evidence="2" key="1">
    <citation type="submission" date="2021-11" db="EMBL/GenBank/DDBJ databases">
        <authorList>
            <person name="Rodrigo-Torres L."/>
            <person name="Arahal R. D."/>
            <person name="Lucena T."/>
        </authorList>
    </citation>
    <scope>NUCLEOTIDE SEQUENCE</scope>
    <source>
        <strain evidence="2">CECT 7929</strain>
    </source>
</reference>
<dbReference type="EMBL" id="CAKLDI010000001">
    <property type="protein sequence ID" value="CAH0534264.1"/>
    <property type="molecule type" value="Genomic_DNA"/>
</dbReference>
<name>A0ABN8DT55_9VIBR</name>
<evidence type="ECO:0000256" key="1">
    <source>
        <dbReference type="SAM" id="Phobius"/>
    </source>
</evidence>
<dbReference type="InterPro" id="IPR021271">
    <property type="entry name" value="DUF2850"/>
</dbReference>
<sequence>MDQTKRYTLIGVVLLVLMVSAGVGYSLLKQHGYFAPPDVHTLYGEWVEQEVPAYSADRIEINDNGIFHRGKRVATAFAFDGEYLRYEFAGVPYQYRIENDASMVRLGDDYYQPMFVRTIHPQVKNEADVD</sequence>
<accession>A0ABN8DT55</accession>
<keyword evidence="1" id="KW-0812">Transmembrane</keyword>